<sequence length="564" mass="63816">MALIKSYPVDLPLDAKKLKAQILSTANLWLTLGWNDGEYFRFSLWRKNGTRAWVSPPYQLSDVPEQLIVQVPQVRAGYRVMLEWSFYQPRRNTVYHYPVKYPFSWEKKKSSPSSPIQPLILIKGQGDDFRRARHQARSRATGPQKGRPPRAWSPKSQRGANVTKFDTGHDVGYERGALSYDRTVQYMTYQRTQSGTITPGYTARKKSGTLPVNDYSMTMTTIKDGGRIEQTWFTTNPNEYSVQYGPYSAALGGDYGNLDLSSAANTTVDNKAVRKLIDRAGQDVNNIAQDLVQYSQTINMITDISKRIASAASNSARGNFVGAARDLWQSRPPVYRKGHEPKAGKSAANNWLAYQYGWKPLLQDIHGIMESFAKLNKSDRTVQVARSSASGELSTSDDLIMNTAGSPHIGKTYKLIQWNTRYGIRYRVDNHMSAFLNQTGFTNPLNLAWEVLPYSFVVDWFLPIGPWLEAMTAWNGLTFLSGWRSKLTRVTTYNGVSYDGQRYPFFPTDSTMCNMHGSIFAERITYTRTKLTSFPSQEIPKFKNPLGVEHALNAVALVRSAFRK</sequence>
<protein>
    <recommendedName>
        <fullName evidence="11">Maturation</fullName>
    </recommendedName>
</protein>
<proteinExistence type="inferred from homology"/>
<dbReference type="GO" id="GO:0039666">
    <property type="term" value="P:virion attachment to host cell pilus"/>
    <property type="evidence" value="ECO:0007669"/>
    <property type="project" value="UniProtKB-KW"/>
</dbReference>
<evidence type="ECO:0000256" key="8">
    <source>
        <dbReference type="SAM" id="MobiDB-lite"/>
    </source>
</evidence>
<comment type="subcellular location">
    <subcellularLocation>
        <location evidence="1">Virion</location>
    </subcellularLocation>
</comment>
<dbReference type="InterPro" id="IPR005563">
    <property type="entry name" value="A_protein"/>
</dbReference>
<dbReference type="EMBL" id="MN035152">
    <property type="protein sequence ID" value="QDH89975.1"/>
    <property type="molecule type" value="Genomic_RNA"/>
</dbReference>
<dbReference type="GO" id="GO:0044423">
    <property type="term" value="C:virion component"/>
    <property type="evidence" value="ECO:0007669"/>
    <property type="project" value="UniProtKB-KW"/>
</dbReference>
<evidence type="ECO:0000256" key="3">
    <source>
        <dbReference type="ARBA" id="ARBA00022804"/>
    </source>
</evidence>
<organism evidence="9">
    <name type="scientific">Leviviridae sp</name>
    <dbReference type="NCBI Taxonomy" id="2027243"/>
    <lineage>
        <taxon>Viruses</taxon>
        <taxon>Riboviria</taxon>
        <taxon>Orthornavirae</taxon>
        <taxon>Lenarviricota</taxon>
        <taxon>Leviviricetes</taxon>
        <taxon>Norzivirales</taxon>
        <taxon>Fiersviridae</taxon>
    </lineage>
</organism>
<evidence type="ECO:0000256" key="2">
    <source>
        <dbReference type="ARBA" id="ARBA00022581"/>
    </source>
</evidence>
<keyword evidence="6" id="KW-1160">Virus entry into host cell</keyword>
<evidence type="ECO:0000256" key="4">
    <source>
        <dbReference type="ARBA" id="ARBA00022844"/>
    </source>
</evidence>
<evidence type="ECO:0000256" key="7">
    <source>
        <dbReference type="ARBA" id="ARBA00035110"/>
    </source>
</evidence>
<name>A0A514D4L1_9VIRU</name>
<feature type="region of interest" description="Disordered" evidence="8">
    <location>
        <begin position="131"/>
        <end position="167"/>
    </location>
</feature>
<gene>
    <name evidence="9" type="ORF">H1Rhizo27392_000002</name>
    <name evidence="10" type="ORF">H2RhizoL491021e4350_000003</name>
</gene>
<accession>A0A514D4L1</accession>
<evidence type="ECO:0008006" key="11">
    <source>
        <dbReference type="Google" id="ProtNLM"/>
    </source>
</evidence>
<keyword evidence="5" id="KW-1175">Viral attachment to host cell pilus</keyword>
<keyword evidence="4" id="KW-0946">Virion</keyword>
<comment type="similarity">
    <text evidence="7">Belongs to the Leviviricetes maturation protein family.</text>
</comment>
<evidence type="ECO:0000313" key="10">
    <source>
        <dbReference type="EMBL" id="QDH89975.1"/>
    </source>
</evidence>
<reference evidence="9" key="1">
    <citation type="submission" date="2019-05" db="EMBL/GenBank/DDBJ databases">
        <title>Metatranscriptomic reconstruction reveals RNA viruses with the potential to shape carbon cycling in soil.</title>
        <authorList>
            <person name="Starr E.P."/>
            <person name="Nuccio E."/>
            <person name="Pett-Ridge J."/>
            <person name="Banfield J.F."/>
            <person name="Firestone M.K."/>
        </authorList>
    </citation>
    <scope>NUCLEOTIDE SEQUENCE</scope>
    <source>
        <strain evidence="9">H1_Rhizo_27_scaffold_392</strain>
        <strain evidence="10">H2_Rhizo_Litter_49_scaffold_1021_e_4350</strain>
    </source>
</reference>
<keyword evidence="3" id="KW-1161">Viral attachment to host cell</keyword>
<evidence type="ECO:0000256" key="5">
    <source>
        <dbReference type="ARBA" id="ARBA00023104"/>
    </source>
</evidence>
<keyword evidence="2" id="KW-0945">Host-virus interaction</keyword>
<dbReference type="Pfam" id="PF03863">
    <property type="entry name" value="Phage_mat-A"/>
    <property type="match status" value="1"/>
</dbReference>
<evidence type="ECO:0000313" key="9">
    <source>
        <dbReference type="EMBL" id="QDH88527.1"/>
    </source>
</evidence>
<evidence type="ECO:0000256" key="6">
    <source>
        <dbReference type="ARBA" id="ARBA00023296"/>
    </source>
</evidence>
<evidence type="ECO:0000256" key="1">
    <source>
        <dbReference type="ARBA" id="ARBA00004328"/>
    </source>
</evidence>
<dbReference type="EMBL" id="MN034156">
    <property type="protein sequence ID" value="QDH88527.1"/>
    <property type="molecule type" value="Genomic_RNA"/>
</dbReference>